<dbReference type="EMBL" id="FQZY01000115">
    <property type="protein sequence ID" value="SHK94709.1"/>
    <property type="molecule type" value="Genomic_DNA"/>
</dbReference>
<accession>A0A1M6WM99</accession>
<dbReference type="Pfam" id="PF12645">
    <property type="entry name" value="HTH_16"/>
    <property type="match status" value="1"/>
</dbReference>
<protein>
    <submittedName>
        <fullName evidence="2">Helix-turn-helix domain-containing protein</fullName>
    </submittedName>
</protein>
<feature type="domain" description="Helix-turn-helix conjugative transposon-like" evidence="1">
    <location>
        <begin position="1"/>
        <end position="51"/>
    </location>
</feature>
<proteinExistence type="predicted"/>
<dbReference type="Proteomes" id="UP000184301">
    <property type="component" value="Unassembled WGS sequence"/>
</dbReference>
<evidence type="ECO:0000313" key="3">
    <source>
        <dbReference type="Proteomes" id="UP000184301"/>
    </source>
</evidence>
<reference evidence="2 3" key="1">
    <citation type="submission" date="2016-11" db="EMBL/GenBank/DDBJ databases">
        <authorList>
            <person name="Jaros S."/>
            <person name="Januszkiewicz K."/>
            <person name="Wedrychowicz H."/>
        </authorList>
    </citation>
    <scope>NUCLEOTIDE SEQUENCE [LARGE SCALE GENOMIC DNA]</scope>
    <source>
        <strain evidence="2 3">DSM 15480</strain>
    </source>
</reference>
<evidence type="ECO:0000313" key="2">
    <source>
        <dbReference type="EMBL" id="SHK94709.1"/>
    </source>
</evidence>
<dbReference type="STRING" id="1121950.SAMN02745243_04048"/>
<dbReference type="AlphaFoldDB" id="A0A1M6WM99"/>
<keyword evidence="3" id="KW-1185">Reference proteome</keyword>
<sequence>MKIVLQHFSGYIASLSMRKLCDERGNVYFGVDEDIRQRLQARLMRAILTFRVE</sequence>
<name>A0A1M6WM99_9FIRM</name>
<evidence type="ECO:0000259" key="1">
    <source>
        <dbReference type="Pfam" id="PF12645"/>
    </source>
</evidence>
<dbReference type="InterPro" id="IPR024760">
    <property type="entry name" value="HTH_dom_conjug_TS-like"/>
</dbReference>
<gene>
    <name evidence="2" type="ORF">SAMN02745243_04048</name>
</gene>
<organism evidence="2 3">
    <name type="scientific">Hespellia stercorisuis DSM 15480</name>
    <dbReference type="NCBI Taxonomy" id="1121950"/>
    <lineage>
        <taxon>Bacteria</taxon>
        <taxon>Bacillati</taxon>
        <taxon>Bacillota</taxon>
        <taxon>Clostridia</taxon>
        <taxon>Lachnospirales</taxon>
        <taxon>Lachnospiraceae</taxon>
        <taxon>Hespellia</taxon>
    </lineage>
</organism>